<evidence type="ECO:0000256" key="7">
    <source>
        <dbReference type="ARBA" id="ARBA00022737"/>
    </source>
</evidence>
<dbReference type="HOGENOM" id="CLU_025879_5_0_1"/>
<dbReference type="Proteomes" id="UP000054097">
    <property type="component" value="Unassembled WGS sequence"/>
</dbReference>
<keyword evidence="18" id="KW-1185">Reference proteome</keyword>
<name>A0A0C2X8F7_SERVB</name>
<evidence type="ECO:0000259" key="16">
    <source>
        <dbReference type="PROSITE" id="PS51352"/>
    </source>
</evidence>
<evidence type="ECO:0000256" key="1">
    <source>
        <dbReference type="ARBA" id="ARBA00001182"/>
    </source>
</evidence>
<reference evidence="17 18" key="1">
    <citation type="submission" date="2014-04" db="EMBL/GenBank/DDBJ databases">
        <authorList>
            <consortium name="DOE Joint Genome Institute"/>
            <person name="Kuo A."/>
            <person name="Zuccaro A."/>
            <person name="Kohler A."/>
            <person name="Nagy L.G."/>
            <person name="Floudas D."/>
            <person name="Copeland A."/>
            <person name="Barry K.W."/>
            <person name="Cichocki N."/>
            <person name="Veneault-Fourrey C."/>
            <person name="LaButti K."/>
            <person name="Lindquist E.A."/>
            <person name="Lipzen A."/>
            <person name="Lundell T."/>
            <person name="Morin E."/>
            <person name="Murat C."/>
            <person name="Sun H."/>
            <person name="Tunlid A."/>
            <person name="Henrissat B."/>
            <person name="Grigoriev I.V."/>
            <person name="Hibbett D.S."/>
            <person name="Martin F."/>
            <person name="Nordberg H.P."/>
            <person name="Cantor M.N."/>
            <person name="Hua S.X."/>
        </authorList>
    </citation>
    <scope>NUCLEOTIDE SEQUENCE [LARGE SCALE GENOMIC DNA]</scope>
    <source>
        <strain evidence="17 18">MAFF 305830</strain>
    </source>
</reference>
<dbReference type="FunFam" id="3.40.30.10:FF:000139">
    <property type="entry name" value="Protein disulfide-isomerase"/>
    <property type="match status" value="1"/>
</dbReference>
<evidence type="ECO:0000256" key="6">
    <source>
        <dbReference type="ARBA" id="ARBA00022729"/>
    </source>
</evidence>
<evidence type="ECO:0000256" key="11">
    <source>
        <dbReference type="ARBA" id="ARBA00023284"/>
    </source>
</evidence>
<evidence type="ECO:0000256" key="10">
    <source>
        <dbReference type="ARBA" id="ARBA00023235"/>
    </source>
</evidence>
<dbReference type="InterPro" id="IPR005788">
    <property type="entry name" value="PDI_thioredoxin-like_dom"/>
</dbReference>
<feature type="domain" description="Thioredoxin" evidence="16">
    <location>
        <begin position="341"/>
        <end position="472"/>
    </location>
</feature>
<dbReference type="NCBIfam" id="TIGR01126">
    <property type="entry name" value="pdi_dom"/>
    <property type="match status" value="2"/>
</dbReference>
<evidence type="ECO:0000256" key="3">
    <source>
        <dbReference type="ARBA" id="ARBA00004319"/>
    </source>
</evidence>
<evidence type="ECO:0000256" key="4">
    <source>
        <dbReference type="ARBA" id="ARBA00006347"/>
    </source>
</evidence>
<evidence type="ECO:0000256" key="13">
    <source>
        <dbReference type="RuleBase" id="RU004208"/>
    </source>
</evidence>
<evidence type="ECO:0000256" key="9">
    <source>
        <dbReference type="ARBA" id="ARBA00023157"/>
    </source>
</evidence>
<feature type="chain" id="PRO_5005111244" description="Protein disulfide-isomerase" evidence="14">
    <location>
        <begin position="20"/>
        <end position="512"/>
    </location>
</feature>
<feature type="compositionally biased region" description="Low complexity" evidence="15">
    <location>
        <begin position="477"/>
        <end position="488"/>
    </location>
</feature>
<feature type="region of interest" description="Disordered" evidence="15">
    <location>
        <begin position="476"/>
        <end position="512"/>
    </location>
</feature>
<dbReference type="AlphaFoldDB" id="A0A0C2X8F7"/>
<dbReference type="PANTHER" id="PTHR18929">
    <property type="entry name" value="PROTEIN DISULFIDE ISOMERASE"/>
    <property type="match status" value="1"/>
</dbReference>
<dbReference type="CDD" id="cd02961">
    <property type="entry name" value="PDI_a_family"/>
    <property type="match status" value="1"/>
</dbReference>
<dbReference type="Gene3D" id="3.40.30.10">
    <property type="entry name" value="Glutaredoxin"/>
    <property type="match status" value="4"/>
</dbReference>
<comment type="catalytic activity">
    <reaction evidence="1 14">
        <text>Catalyzes the rearrangement of -S-S- bonds in proteins.</text>
        <dbReference type="EC" id="5.3.4.1"/>
    </reaction>
</comment>
<evidence type="ECO:0000256" key="5">
    <source>
        <dbReference type="ARBA" id="ARBA00012723"/>
    </source>
</evidence>
<reference evidence="18" key="2">
    <citation type="submission" date="2015-01" db="EMBL/GenBank/DDBJ databases">
        <title>Evolutionary Origins and Diversification of the Mycorrhizal Mutualists.</title>
        <authorList>
            <consortium name="DOE Joint Genome Institute"/>
            <consortium name="Mycorrhizal Genomics Consortium"/>
            <person name="Kohler A."/>
            <person name="Kuo A."/>
            <person name="Nagy L.G."/>
            <person name="Floudas D."/>
            <person name="Copeland A."/>
            <person name="Barry K.W."/>
            <person name="Cichocki N."/>
            <person name="Veneault-Fourrey C."/>
            <person name="LaButti K."/>
            <person name="Lindquist E.A."/>
            <person name="Lipzen A."/>
            <person name="Lundell T."/>
            <person name="Morin E."/>
            <person name="Murat C."/>
            <person name="Riley R."/>
            <person name="Ohm R."/>
            <person name="Sun H."/>
            <person name="Tunlid A."/>
            <person name="Henrissat B."/>
            <person name="Grigoriev I.V."/>
            <person name="Hibbett D.S."/>
            <person name="Martin F."/>
        </authorList>
    </citation>
    <scope>NUCLEOTIDE SEQUENCE [LARGE SCALE GENOMIC DNA]</scope>
    <source>
        <strain evidence="18">MAFF 305830</strain>
    </source>
</reference>
<keyword evidence="6 14" id="KW-0732">Signal</keyword>
<evidence type="ECO:0000256" key="14">
    <source>
        <dbReference type="RuleBase" id="RU361130"/>
    </source>
</evidence>
<evidence type="ECO:0000313" key="17">
    <source>
        <dbReference type="EMBL" id="KIM25527.1"/>
    </source>
</evidence>
<gene>
    <name evidence="17" type="ORF">M408DRAFT_207741</name>
</gene>
<dbReference type="NCBIfam" id="TIGR01130">
    <property type="entry name" value="ER_PDI_fam"/>
    <property type="match status" value="1"/>
</dbReference>
<dbReference type="GO" id="GO:0034976">
    <property type="term" value="P:response to endoplasmic reticulum stress"/>
    <property type="evidence" value="ECO:0007669"/>
    <property type="project" value="TreeGrafter"/>
</dbReference>
<dbReference type="Pfam" id="PF00085">
    <property type="entry name" value="Thioredoxin"/>
    <property type="match status" value="2"/>
</dbReference>
<dbReference type="FunFam" id="3.40.30.10:FF:000027">
    <property type="entry name" value="protein disulfide-isomerase A2"/>
    <property type="match status" value="1"/>
</dbReference>
<dbReference type="OrthoDB" id="427280at2759"/>
<keyword evidence="8" id="KW-0256">Endoplasmic reticulum</keyword>
<comment type="similarity">
    <text evidence="4 13">Belongs to the protein disulfide isomerase family.</text>
</comment>
<dbReference type="CDD" id="cd02981">
    <property type="entry name" value="PDI_b_family"/>
    <property type="match status" value="1"/>
</dbReference>
<evidence type="ECO:0000256" key="8">
    <source>
        <dbReference type="ARBA" id="ARBA00022824"/>
    </source>
</evidence>
<dbReference type="InterPro" id="IPR017937">
    <property type="entry name" value="Thioredoxin_CS"/>
</dbReference>
<accession>A0A0C2X8F7</accession>
<feature type="disulfide bond" description="Redox-active" evidence="12">
    <location>
        <begin position="52"/>
        <end position="55"/>
    </location>
</feature>
<sequence>MRLSLLSSFFLATVTGVLAAEGSDVLDLTAANFETVVNPAELILVEFFAPWCGHCKALAPHYEEAATTLKGKNIPIAKVDCVENSDLCQTHGVSGYPTLKVFRNGTPTEYNGPRKADGIVSYMVKQSLPAVTPVTADKHAEFVKADKVVVVLYATEASEAPVPSFSKVADKHREQYLFGLVTDPAVAAAADVSPPAVVVYKSFDEGREDYPAANVASFNEAHLATWLKEHSVPLLDEVSGENYGSYAESGLPLAYIFVDPTSADKDTVVDSFKGVAKSYKGKVNFVWIDAVKFSEHAKAMNLHEAKWPAFVIQDIAKQLKFPFDQSSEFSAATVGPFVQKFVDGSLEPSIKSAPIPETQEGPVTVVVAKQFDEIVYDDSKDVFIEFYAPWCGHCKRLAPTWDTLAEKYAAVKDKLVVAKMDATENDIPPSAPFRVNGFPTIKFKPAGGREFVDYEGDRSLESLIEFLESKAKNSLVAPPSAGSESAPADTPAASETVVPVGGEKAAQGHVEL</sequence>
<evidence type="ECO:0000256" key="15">
    <source>
        <dbReference type="SAM" id="MobiDB-lite"/>
    </source>
</evidence>
<dbReference type="PRINTS" id="PR00421">
    <property type="entry name" value="THIOREDOXIN"/>
</dbReference>
<dbReference type="GO" id="GO:0006457">
    <property type="term" value="P:protein folding"/>
    <property type="evidence" value="ECO:0007669"/>
    <property type="project" value="TreeGrafter"/>
</dbReference>
<proteinExistence type="inferred from homology"/>
<dbReference type="InterPro" id="IPR013766">
    <property type="entry name" value="Thioredoxin_domain"/>
</dbReference>
<comment type="subcellular location">
    <subcellularLocation>
        <location evidence="3">Endoplasmic reticulum lumen</location>
    </subcellularLocation>
</comment>
<dbReference type="GO" id="GO:0005788">
    <property type="term" value="C:endoplasmic reticulum lumen"/>
    <property type="evidence" value="ECO:0007669"/>
    <property type="project" value="UniProtKB-SubCell"/>
</dbReference>
<dbReference type="EMBL" id="KN824313">
    <property type="protein sequence ID" value="KIM25527.1"/>
    <property type="molecule type" value="Genomic_DNA"/>
</dbReference>
<keyword evidence="9 12" id="KW-1015">Disulfide bond</keyword>
<dbReference type="InterPro" id="IPR036249">
    <property type="entry name" value="Thioredoxin-like_sf"/>
</dbReference>
<evidence type="ECO:0000256" key="12">
    <source>
        <dbReference type="PIRSR" id="PIRSR605792-51"/>
    </source>
</evidence>
<dbReference type="GO" id="GO:0003756">
    <property type="term" value="F:protein disulfide isomerase activity"/>
    <property type="evidence" value="ECO:0007669"/>
    <property type="project" value="UniProtKB-EC"/>
</dbReference>
<dbReference type="PROSITE" id="PS00194">
    <property type="entry name" value="THIOREDOXIN_1"/>
    <property type="match status" value="2"/>
</dbReference>
<dbReference type="PANTHER" id="PTHR18929:SF132">
    <property type="entry name" value="PROTEIN DISULFIDE-ISOMERASE A3"/>
    <property type="match status" value="1"/>
</dbReference>
<dbReference type="PROSITE" id="PS51352">
    <property type="entry name" value="THIOREDOXIN_2"/>
    <property type="match status" value="2"/>
</dbReference>
<keyword evidence="11 12" id="KW-0676">Redox-active center</keyword>
<organism evidence="17 18">
    <name type="scientific">Serendipita vermifera MAFF 305830</name>
    <dbReference type="NCBI Taxonomy" id="933852"/>
    <lineage>
        <taxon>Eukaryota</taxon>
        <taxon>Fungi</taxon>
        <taxon>Dikarya</taxon>
        <taxon>Basidiomycota</taxon>
        <taxon>Agaricomycotina</taxon>
        <taxon>Agaricomycetes</taxon>
        <taxon>Sebacinales</taxon>
        <taxon>Serendipitaceae</taxon>
        <taxon>Serendipita</taxon>
    </lineage>
</organism>
<evidence type="ECO:0000256" key="2">
    <source>
        <dbReference type="ARBA" id="ARBA00002692"/>
    </source>
</evidence>
<protein>
    <recommendedName>
        <fullName evidence="5 14">Protein disulfide-isomerase</fullName>
        <ecNumber evidence="5 14">5.3.4.1</ecNumber>
    </recommendedName>
</protein>
<feature type="disulfide bond" description="Redox-active" evidence="12">
    <location>
        <begin position="391"/>
        <end position="394"/>
    </location>
</feature>
<feature type="domain" description="Thioredoxin" evidence="16">
    <location>
        <begin position="1"/>
        <end position="129"/>
    </location>
</feature>
<dbReference type="CDD" id="cd02982">
    <property type="entry name" value="PDI_b'_family"/>
    <property type="match status" value="1"/>
</dbReference>
<dbReference type="FunFam" id="3.40.30.10:FF:000017">
    <property type="entry name" value="Protein disulfide-isomerase A4"/>
    <property type="match status" value="1"/>
</dbReference>
<dbReference type="SUPFAM" id="SSF52833">
    <property type="entry name" value="Thioredoxin-like"/>
    <property type="match status" value="4"/>
</dbReference>
<dbReference type="InterPro" id="IPR005792">
    <property type="entry name" value="Prot_disulphide_isomerase"/>
</dbReference>
<keyword evidence="7" id="KW-0677">Repeat</keyword>
<dbReference type="Pfam" id="PF13848">
    <property type="entry name" value="Thioredoxin_6"/>
    <property type="match status" value="1"/>
</dbReference>
<evidence type="ECO:0000313" key="18">
    <source>
        <dbReference type="Proteomes" id="UP000054097"/>
    </source>
</evidence>
<feature type="signal peptide" evidence="14">
    <location>
        <begin position="1"/>
        <end position="19"/>
    </location>
</feature>
<comment type="function">
    <text evidence="2">Participates in the folding of proteins containing disulfide bonds, may be involved in glycosylation, prolyl hydroxylation and triglyceride transfer.</text>
</comment>
<dbReference type="CDD" id="cd02995">
    <property type="entry name" value="PDI_a_PDI_a'_C"/>
    <property type="match status" value="1"/>
</dbReference>
<dbReference type="EC" id="5.3.4.1" evidence="5 14"/>
<keyword evidence="10 14" id="KW-0413">Isomerase</keyword>
<dbReference type="STRING" id="933852.A0A0C2X8F7"/>